<name>A0A1F7RUS3_9BACT</name>
<evidence type="ECO:0000313" key="2">
    <source>
        <dbReference type="EMBL" id="OGL45292.1"/>
    </source>
</evidence>
<evidence type="ECO:0000259" key="1">
    <source>
        <dbReference type="Pfam" id="PF00551"/>
    </source>
</evidence>
<feature type="domain" description="Formyl transferase N-terminal" evidence="1">
    <location>
        <begin position="26"/>
        <end position="125"/>
    </location>
</feature>
<evidence type="ECO:0000313" key="3">
    <source>
        <dbReference type="Proteomes" id="UP000179266"/>
    </source>
</evidence>
<dbReference type="GO" id="GO:0004479">
    <property type="term" value="F:methionyl-tRNA formyltransferase activity"/>
    <property type="evidence" value="ECO:0007669"/>
    <property type="project" value="TreeGrafter"/>
</dbReference>
<dbReference type="AlphaFoldDB" id="A0A1F7RUS3"/>
<reference evidence="2 3" key="1">
    <citation type="journal article" date="2016" name="Nat. Commun.">
        <title>Thousands of microbial genomes shed light on interconnected biogeochemical processes in an aquifer system.</title>
        <authorList>
            <person name="Anantharaman K."/>
            <person name="Brown C.T."/>
            <person name="Hug L.A."/>
            <person name="Sharon I."/>
            <person name="Castelle C.J."/>
            <person name="Probst A.J."/>
            <person name="Thomas B.C."/>
            <person name="Singh A."/>
            <person name="Wilkins M.J."/>
            <person name="Karaoz U."/>
            <person name="Brodie E.L."/>
            <person name="Williams K.H."/>
            <person name="Hubbard S.S."/>
            <person name="Banfield J.F."/>
        </authorList>
    </citation>
    <scope>NUCLEOTIDE SEQUENCE [LARGE SCALE GENOMIC DNA]</scope>
</reference>
<dbReference type="EMBL" id="MGDD01000184">
    <property type="protein sequence ID" value="OGL45292.1"/>
    <property type="molecule type" value="Genomic_DNA"/>
</dbReference>
<dbReference type="PANTHER" id="PTHR11138:SF5">
    <property type="entry name" value="METHIONYL-TRNA FORMYLTRANSFERASE, MITOCHONDRIAL"/>
    <property type="match status" value="1"/>
</dbReference>
<comment type="caution">
    <text evidence="2">The sequence shown here is derived from an EMBL/GenBank/DDBJ whole genome shotgun (WGS) entry which is preliminary data.</text>
</comment>
<dbReference type="GO" id="GO:0005829">
    <property type="term" value="C:cytosol"/>
    <property type="evidence" value="ECO:0007669"/>
    <property type="project" value="TreeGrafter"/>
</dbReference>
<protein>
    <recommendedName>
        <fullName evidence="1">Formyl transferase N-terminal domain-containing protein</fullName>
    </recommendedName>
</protein>
<proteinExistence type="predicted"/>
<dbReference type="Gene3D" id="3.40.50.170">
    <property type="entry name" value="Formyl transferase, N-terminal domain"/>
    <property type="match status" value="1"/>
</dbReference>
<dbReference type="Proteomes" id="UP000179266">
    <property type="component" value="Unassembled WGS sequence"/>
</dbReference>
<accession>A0A1F7RUS3</accession>
<dbReference type="PANTHER" id="PTHR11138">
    <property type="entry name" value="METHIONYL-TRNA FORMYLTRANSFERASE"/>
    <property type="match status" value="1"/>
</dbReference>
<gene>
    <name evidence="2" type="ORF">A2161_04525</name>
</gene>
<organism evidence="2 3">
    <name type="scientific">Candidatus Schekmanbacteria bacterium RBG_13_48_7</name>
    <dbReference type="NCBI Taxonomy" id="1817878"/>
    <lineage>
        <taxon>Bacteria</taxon>
        <taxon>Candidatus Schekmaniibacteriota</taxon>
    </lineage>
</organism>
<dbReference type="InterPro" id="IPR036477">
    <property type="entry name" value="Formyl_transf_N_sf"/>
</dbReference>
<dbReference type="Pfam" id="PF00551">
    <property type="entry name" value="Formyl_trans_N"/>
    <property type="match status" value="1"/>
</dbReference>
<dbReference type="InterPro" id="IPR002376">
    <property type="entry name" value="Formyl_transf_N"/>
</dbReference>
<dbReference type="SUPFAM" id="SSF53328">
    <property type="entry name" value="Formyltransferase"/>
    <property type="match status" value="1"/>
</dbReference>
<sequence length="198" mass="23091">MKVLLLGPVGSPLVSIIRDSYCEPIEFEDKIDKQFLVNRTIDFVVSYRYRHILAKDIIDYLNGKIINLHISFLPWNRGSDPNLWSFLEDTPKGVTIHHIDEGIDTGDIIAQKQLYFDPEIDTLTTSYLTLNKEIVSLFNQYWPRIMCGESQRHKQHNSGSFHRTKDKKEFEFLLKNTGWNTPVRELIGKALLNCKKHE</sequence>